<dbReference type="SUPFAM" id="SSF69055">
    <property type="entry name" value="1-deoxy-D-xylulose-5-phosphate reductoisomerase, C-terminal domain"/>
    <property type="match status" value="1"/>
</dbReference>
<dbReference type="InterPro" id="IPR036291">
    <property type="entry name" value="NAD(P)-bd_dom_sf"/>
</dbReference>
<comment type="pathway">
    <text evidence="1 9">Isoprenoid biosynthesis; isopentenyl diphosphate biosynthesis via DXP pathway; isopentenyl diphosphate from 1-deoxy-D-xylulose 5-phosphate: step 1/6.</text>
</comment>
<protein>
    <recommendedName>
        <fullName evidence="9">1-deoxy-D-xylulose 5-phosphate reductoisomerase</fullName>
        <shortName evidence="9">DXP reductoisomerase</shortName>
        <ecNumber evidence="9">1.1.1.267</ecNumber>
    </recommendedName>
    <alternativeName>
        <fullName evidence="9">1-deoxyxylulose-5-phosphate reductoisomerase</fullName>
    </alternativeName>
    <alternativeName>
        <fullName evidence="9">2-C-methyl-D-erythritol 4-phosphate synthase</fullName>
    </alternativeName>
</protein>
<sequence>MKVTVLGSTGSIGTQALDVVRGRGWTVEALAAGRNLALLAEQVREFRPALVSVEAGVLAQAREALPGVQVIADPAEAAVRPADVVVNAMSGLIGLPPTRAALEAGRAVALATKEAMVTAGHLMWDAAGQGGGRVVPVDSEHTGVYQCLVGEDVADVAEVILTASGGPFRDGPADLGAVTPVQALKHPSWNMGPKVTIDSATLMNKGLEVMECASLYGLPLSQVGVVVHPQSIIHAAVRFRDGSLKAQFGPADMRLPIAYAMDAAPSGMTRPGDVRGARRGGEVGTHLGWPLRGEWQFMDPDLNRFPCLALAYRAGAAGGLLPVALNAADEVAVDAFLAGQIGFTDIPRLLERVLDETPAGTLTWDTLDQTDAWARARTRELTGVRA</sequence>
<dbReference type="EMBL" id="JBHUMK010000031">
    <property type="protein sequence ID" value="MFD2609242.1"/>
    <property type="molecule type" value="Genomic_DNA"/>
</dbReference>
<dbReference type="InterPro" id="IPR013512">
    <property type="entry name" value="DXP_reductoisomerase_N"/>
</dbReference>
<name>A0ABW5P1S7_9DEIO</name>
<feature type="binding site" evidence="9">
    <location>
        <position position="33"/>
    </location>
    <ligand>
        <name>NADPH</name>
        <dbReference type="ChEBI" id="CHEBI:57783"/>
    </ligand>
</feature>
<evidence type="ECO:0000256" key="7">
    <source>
        <dbReference type="ARBA" id="ARBA00023229"/>
    </source>
</evidence>
<feature type="binding site" evidence="9">
    <location>
        <position position="113"/>
    </location>
    <ligand>
        <name>1-deoxy-D-xylulose 5-phosphate</name>
        <dbReference type="ChEBI" id="CHEBI:57792"/>
    </ligand>
</feature>
<dbReference type="HAMAP" id="MF_00183">
    <property type="entry name" value="DXP_reductoisom"/>
    <property type="match status" value="1"/>
</dbReference>
<keyword evidence="14" id="KW-1185">Reference proteome</keyword>
<feature type="domain" description="1-deoxy-D-xylulose 5-phosphate reductoisomerase C-terminal" evidence="11">
    <location>
        <begin position="134"/>
        <end position="216"/>
    </location>
</feature>
<evidence type="ECO:0000256" key="3">
    <source>
        <dbReference type="ARBA" id="ARBA00022723"/>
    </source>
</evidence>
<dbReference type="EC" id="1.1.1.267" evidence="9"/>
<dbReference type="InterPro" id="IPR036169">
    <property type="entry name" value="DXPR_C_sf"/>
</dbReference>
<evidence type="ECO:0000256" key="5">
    <source>
        <dbReference type="ARBA" id="ARBA00023002"/>
    </source>
</evidence>
<dbReference type="Gene3D" id="1.10.1740.10">
    <property type="match status" value="1"/>
</dbReference>
<dbReference type="RefSeq" id="WP_386844454.1">
    <property type="nucleotide sequence ID" value="NZ_JBHUMK010000031.1"/>
</dbReference>
<feature type="binding site" evidence="9">
    <location>
        <position position="140"/>
    </location>
    <ligand>
        <name>1-deoxy-D-xylulose 5-phosphate</name>
        <dbReference type="ChEBI" id="CHEBI:57792"/>
    </ligand>
</feature>
<evidence type="ECO:0000259" key="10">
    <source>
        <dbReference type="Pfam" id="PF02670"/>
    </source>
</evidence>
<dbReference type="Pfam" id="PF02670">
    <property type="entry name" value="DXP_reductoisom"/>
    <property type="match status" value="1"/>
</dbReference>
<dbReference type="InterPro" id="IPR003821">
    <property type="entry name" value="DXP_reductoisomerase"/>
</dbReference>
<feature type="binding site" evidence="9">
    <location>
        <position position="35"/>
    </location>
    <ligand>
        <name>NADPH</name>
        <dbReference type="ChEBI" id="CHEBI:57783"/>
    </ligand>
</feature>
<feature type="binding site" evidence="9">
    <location>
        <position position="138"/>
    </location>
    <ligand>
        <name>Mn(2+)</name>
        <dbReference type="ChEBI" id="CHEBI:29035"/>
    </ligand>
</feature>
<reference evidence="14" key="1">
    <citation type="journal article" date="2019" name="Int. J. Syst. Evol. Microbiol.">
        <title>The Global Catalogue of Microorganisms (GCM) 10K type strain sequencing project: providing services to taxonomists for standard genome sequencing and annotation.</title>
        <authorList>
            <consortium name="The Broad Institute Genomics Platform"/>
            <consortium name="The Broad Institute Genome Sequencing Center for Infectious Disease"/>
            <person name="Wu L."/>
            <person name="Ma J."/>
        </authorList>
    </citation>
    <scope>NUCLEOTIDE SEQUENCE [LARGE SCALE GENOMIC DNA]</scope>
    <source>
        <strain evidence="14">KCTC 33842</strain>
    </source>
</reference>
<dbReference type="Pfam" id="PF08436">
    <property type="entry name" value="DXP_redisom_C"/>
    <property type="match status" value="1"/>
</dbReference>
<evidence type="ECO:0000256" key="2">
    <source>
        <dbReference type="ARBA" id="ARBA00006825"/>
    </source>
</evidence>
<evidence type="ECO:0000313" key="14">
    <source>
        <dbReference type="Proteomes" id="UP001597475"/>
    </source>
</evidence>
<feature type="binding site" evidence="9">
    <location>
        <position position="140"/>
    </location>
    <ligand>
        <name>Mn(2+)</name>
        <dbReference type="ChEBI" id="CHEBI:29035"/>
    </ligand>
</feature>
<feature type="binding site" evidence="9">
    <location>
        <position position="164"/>
    </location>
    <ligand>
        <name>1-deoxy-D-xylulose 5-phosphate</name>
        <dbReference type="ChEBI" id="CHEBI:57792"/>
    </ligand>
</feature>
<comment type="function">
    <text evidence="9">Catalyzes the NADPH-dependent rearrangement and reduction of 1-deoxy-D-xylulose-5-phosphate (DXP) to 2-C-methyl-D-erythritol 4-phosphate (MEP).</text>
</comment>
<dbReference type="PIRSF" id="PIRSF006205">
    <property type="entry name" value="Dxp_reductismrs"/>
    <property type="match status" value="1"/>
</dbReference>
<organism evidence="13 14">
    <name type="scientific">Deinococcus taklimakanensis</name>
    <dbReference type="NCBI Taxonomy" id="536443"/>
    <lineage>
        <taxon>Bacteria</taxon>
        <taxon>Thermotogati</taxon>
        <taxon>Deinococcota</taxon>
        <taxon>Deinococci</taxon>
        <taxon>Deinococcales</taxon>
        <taxon>Deinococcaceae</taxon>
        <taxon>Deinococcus</taxon>
    </lineage>
</organism>
<dbReference type="Proteomes" id="UP001597475">
    <property type="component" value="Unassembled WGS sequence"/>
</dbReference>
<feature type="binding site" evidence="9">
    <location>
        <position position="9"/>
    </location>
    <ligand>
        <name>NADPH</name>
        <dbReference type="ChEBI" id="CHEBI:57783"/>
    </ligand>
</feature>
<comment type="caution">
    <text evidence="13">The sequence shown here is derived from an EMBL/GenBank/DDBJ whole genome shotgun (WGS) entry which is preliminary data.</text>
</comment>
<feature type="domain" description="DXP reductoisomerase C-terminal" evidence="12">
    <location>
        <begin position="249"/>
        <end position="376"/>
    </location>
</feature>
<feature type="binding site" evidence="9">
    <location>
        <position position="208"/>
    </location>
    <ligand>
        <name>1-deoxy-D-xylulose 5-phosphate</name>
        <dbReference type="ChEBI" id="CHEBI:57792"/>
    </ligand>
</feature>
<comment type="cofactor">
    <cofactor evidence="9">
        <name>Mg(2+)</name>
        <dbReference type="ChEBI" id="CHEBI:18420"/>
    </cofactor>
    <cofactor evidence="9">
        <name>Mn(2+)</name>
        <dbReference type="ChEBI" id="CHEBI:29035"/>
    </cofactor>
</comment>
<accession>A0ABW5P1S7</accession>
<evidence type="ECO:0000256" key="6">
    <source>
        <dbReference type="ARBA" id="ARBA00023211"/>
    </source>
</evidence>
<keyword evidence="3 9" id="KW-0479">Metal-binding</keyword>
<evidence type="ECO:0000259" key="11">
    <source>
        <dbReference type="Pfam" id="PF08436"/>
    </source>
</evidence>
<evidence type="ECO:0000256" key="1">
    <source>
        <dbReference type="ARBA" id="ARBA00005094"/>
    </source>
</evidence>
<dbReference type="PANTHER" id="PTHR30525:SF0">
    <property type="entry name" value="1-DEOXY-D-XYLULOSE 5-PHOSPHATE REDUCTOISOMERASE, CHLOROPLASTIC"/>
    <property type="match status" value="1"/>
</dbReference>
<feature type="binding site" evidence="9">
    <location>
        <position position="208"/>
    </location>
    <ligand>
        <name>Mn(2+)</name>
        <dbReference type="ChEBI" id="CHEBI:29035"/>
    </ligand>
</feature>
<dbReference type="GO" id="GO:0030604">
    <property type="term" value="F:1-deoxy-D-xylulose-5-phosphate reductoisomerase activity"/>
    <property type="evidence" value="ECO:0007669"/>
    <property type="project" value="UniProtKB-EC"/>
</dbReference>
<feature type="binding site" evidence="9">
    <location>
        <position position="205"/>
    </location>
    <ligand>
        <name>1-deoxy-D-xylulose 5-phosphate</name>
        <dbReference type="ChEBI" id="CHEBI:57792"/>
    </ligand>
</feature>
<dbReference type="InterPro" id="IPR013644">
    <property type="entry name" value="DXP_reductoisomerase_C"/>
</dbReference>
<dbReference type="NCBIfam" id="TIGR00243">
    <property type="entry name" value="Dxr"/>
    <property type="match status" value="1"/>
</dbReference>
<feature type="binding site" evidence="9">
    <location>
        <position position="10"/>
    </location>
    <ligand>
        <name>NADPH</name>
        <dbReference type="ChEBI" id="CHEBI:57783"/>
    </ligand>
</feature>
<proteinExistence type="inferred from homology"/>
<evidence type="ECO:0000259" key="12">
    <source>
        <dbReference type="Pfam" id="PF13288"/>
    </source>
</evidence>
<feature type="binding site" evidence="9">
    <location>
        <position position="192"/>
    </location>
    <ligand>
        <name>NADPH</name>
        <dbReference type="ChEBI" id="CHEBI:57783"/>
    </ligand>
</feature>
<keyword evidence="5 9" id="KW-0560">Oxidoreductase</keyword>
<dbReference type="InterPro" id="IPR026877">
    <property type="entry name" value="DXPR_C"/>
</dbReference>
<feature type="binding site" evidence="9">
    <location>
        <position position="34"/>
    </location>
    <ligand>
        <name>NADPH</name>
        <dbReference type="ChEBI" id="CHEBI:57783"/>
    </ligand>
</feature>
<evidence type="ECO:0000256" key="8">
    <source>
        <dbReference type="ARBA" id="ARBA00048543"/>
    </source>
</evidence>
<evidence type="ECO:0000256" key="4">
    <source>
        <dbReference type="ARBA" id="ARBA00022857"/>
    </source>
</evidence>
<dbReference type="SUPFAM" id="SSF51735">
    <property type="entry name" value="NAD(P)-binding Rossmann-fold domains"/>
    <property type="match status" value="1"/>
</dbReference>
<keyword evidence="7 9" id="KW-0414">Isoprene biosynthesis</keyword>
<keyword evidence="4 9" id="KW-0521">NADP</keyword>
<dbReference type="Gene3D" id="3.40.50.720">
    <property type="entry name" value="NAD(P)-binding Rossmann-like Domain"/>
    <property type="match status" value="1"/>
</dbReference>
<feature type="binding site" evidence="9">
    <location>
        <position position="199"/>
    </location>
    <ligand>
        <name>1-deoxy-D-xylulose 5-phosphate</name>
        <dbReference type="ChEBI" id="CHEBI:57792"/>
    </ligand>
</feature>
<evidence type="ECO:0000313" key="13">
    <source>
        <dbReference type="EMBL" id="MFD2609242.1"/>
    </source>
</evidence>
<comment type="catalytic activity">
    <reaction evidence="8">
        <text>2-C-methyl-D-erythritol 4-phosphate + NADP(+) = 1-deoxy-D-xylulose 5-phosphate + NADPH + H(+)</text>
        <dbReference type="Rhea" id="RHEA:13717"/>
        <dbReference type="ChEBI" id="CHEBI:15378"/>
        <dbReference type="ChEBI" id="CHEBI:57783"/>
        <dbReference type="ChEBI" id="CHEBI:57792"/>
        <dbReference type="ChEBI" id="CHEBI:58262"/>
        <dbReference type="ChEBI" id="CHEBI:58349"/>
        <dbReference type="EC" id="1.1.1.267"/>
    </reaction>
    <physiologicalReaction direction="right-to-left" evidence="8">
        <dbReference type="Rhea" id="RHEA:13719"/>
    </physiologicalReaction>
</comment>
<evidence type="ECO:0000256" key="9">
    <source>
        <dbReference type="HAMAP-Rule" id="MF_00183"/>
    </source>
</evidence>
<dbReference type="Pfam" id="PF13288">
    <property type="entry name" value="DXPR_C"/>
    <property type="match status" value="1"/>
</dbReference>
<dbReference type="PANTHER" id="PTHR30525">
    <property type="entry name" value="1-DEOXY-D-XYLULOSE 5-PHOSPHATE REDUCTOISOMERASE"/>
    <property type="match status" value="1"/>
</dbReference>
<feature type="binding site" evidence="9">
    <location>
        <position position="114"/>
    </location>
    <ligand>
        <name>NADPH</name>
        <dbReference type="ChEBI" id="CHEBI:57783"/>
    </ligand>
</feature>
<feature type="binding site" evidence="9">
    <location>
        <position position="186"/>
    </location>
    <ligand>
        <name>1-deoxy-D-xylulose 5-phosphate</name>
        <dbReference type="ChEBI" id="CHEBI:57792"/>
    </ligand>
</feature>
<feature type="binding site" evidence="9">
    <location>
        <position position="139"/>
    </location>
    <ligand>
        <name>1-deoxy-D-xylulose 5-phosphate</name>
        <dbReference type="ChEBI" id="CHEBI:57792"/>
    </ligand>
</feature>
<feature type="binding site" evidence="9">
    <location>
        <position position="12"/>
    </location>
    <ligand>
        <name>NADPH</name>
        <dbReference type="ChEBI" id="CHEBI:57783"/>
    </ligand>
</feature>
<dbReference type="SUPFAM" id="SSF55347">
    <property type="entry name" value="Glyceraldehyde-3-phosphate dehydrogenase-like, C-terminal domain"/>
    <property type="match status" value="1"/>
</dbReference>
<keyword evidence="9" id="KW-0460">Magnesium</keyword>
<comment type="caution">
    <text evidence="9">Lacks conserved residue(s) required for the propagation of feature annotation.</text>
</comment>
<gene>
    <name evidence="9 13" type="primary">dxr</name>
    <name evidence="13" type="ORF">ACFSR9_07290</name>
</gene>
<feature type="binding site" evidence="9">
    <location>
        <position position="11"/>
    </location>
    <ligand>
        <name>NADPH</name>
        <dbReference type="ChEBI" id="CHEBI:57783"/>
    </ligand>
</feature>
<keyword evidence="6 9" id="KW-0464">Manganese</keyword>
<comment type="similarity">
    <text evidence="2 9">Belongs to the DXR family.</text>
</comment>
<feature type="domain" description="1-deoxy-D-xylulose 5-phosphate reductoisomerase N-terminal" evidence="10">
    <location>
        <begin position="3"/>
        <end position="120"/>
    </location>
</feature>
<feature type="binding site" evidence="9">
    <location>
        <position position="204"/>
    </location>
    <ligand>
        <name>1-deoxy-D-xylulose 5-phosphate</name>
        <dbReference type="ChEBI" id="CHEBI:57792"/>
    </ligand>
</feature>